<dbReference type="InterPro" id="IPR011990">
    <property type="entry name" value="TPR-like_helical_dom_sf"/>
</dbReference>
<organism evidence="3 4">
    <name type="scientific">Candidatus Scalindua rubra</name>
    <dbReference type="NCBI Taxonomy" id="1872076"/>
    <lineage>
        <taxon>Bacteria</taxon>
        <taxon>Pseudomonadati</taxon>
        <taxon>Planctomycetota</taxon>
        <taxon>Candidatus Brocadiia</taxon>
        <taxon>Candidatus Brocadiales</taxon>
        <taxon>Candidatus Scalinduaceae</taxon>
        <taxon>Candidatus Scalindua</taxon>
    </lineage>
</organism>
<dbReference type="Pfam" id="PF14559">
    <property type="entry name" value="TPR_19"/>
    <property type="match status" value="1"/>
</dbReference>
<comment type="caution">
    <text evidence="3">The sequence shown here is derived from an EMBL/GenBank/DDBJ whole genome shotgun (WGS) entry which is preliminary data.</text>
</comment>
<protein>
    <submittedName>
        <fullName evidence="3">Uncharacterized protein</fullName>
    </submittedName>
</protein>
<dbReference type="SUPFAM" id="SSF48452">
    <property type="entry name" value="TPR-like"/>
    <property type="match status" value="1"/>
</dbReference>
<dbReference type="AlphaFoldDB" id="A0A1E3X779"/>
<dbReference type="Proteomes" id="UP000094056">
    <property type="component" value="Unassembled WGS sequence"/>
</dbReference>
<dbReference type="Gene3D" id="1.25.40.10">
    <property type="entry name" value="Tetratricopeptide repeat domain"/>
    <property type="match status" value="1"/>
</dbReference>
<gene>
    <name evidence="3" type="ORF">SCARUB_03420</name>
</gene>
<sequence>MVVHWITILGIILIAAGIFLTYKGQNIRNKFDNERLHQRISEKTSQIGELVNGNNELLTKIDEYQESLSEKDEIIQQLEAQIAELSVSVPKQPTDEQIEAVPQVSPESEFSDVIAQAKSLCNKGRYDEAYKIADDLRQKNPDFGLAYFLLGTIEMRKEHYDEGEELLNRAIQRELPDEDKAWAFHNLGISSVR</sequence>
<feature type="transmembrane region" description="Helical" evidence="2">
    <location>
        <begin position="6"/>
        <end position="22"/>
    </location>
</feature>
<name>A0A1E3X779_9BACT</name>
<evidence type="ECO:0000313" key="4">
    <source>
        <dbReference type="Proteomes" id="UP000094056"/>
    </source>
</evidence>
<accession>A0A1E3X779</accession>
<evidence type="ECO:0000256" key="1">
    <source>
        <dbReference type="SAM" id="Coils"/>
    </source>
</evidence>
<dbReference type="EMBL" id="MAYW01000116">
    <property type="protein sequence ID" value="ODS31463.1"/>
    <property type="molecule type" value="Genomic_DNA"/>
</dbReference>
<evidence type="ECO:0000313" key="3">
    <source>
        <dbReference type="EMBL" id="ODS31463.1"/>
    </source>
</evidence>
<keyword evidence="1" id="KW-0175">Coiled coil</keyword>
<feature type="coiled-coil region" evidence="1">
    <location>
        <begin position="54"/>
        <end position="88"/>
    </location>
</feature>
<evidence type="ECO:0000256" key="2">
    <source>
        <dbReference type="SAM" id="Phobius"/>
    </source>
</evidence>
<keyword evidence="2" id="KW-0812">Transmembrane</keyword>
<reference evidence="3 4" key="1">
    <citation type="submission" date="2016-07" db="EMBL/GenBank/DDBJ databases">
        <title>Draft genome of Scalindua rubra, obtained from a brine-seawater interface in the Red Sea, sheds light on salt adaptation in anammox bacteria.</title>
        <authorList>
            <person name="Speth D.R."/>
            <person name="Lagkouvardos I."/>
            <person name="Wang Y."/>
            <person name="Qian P.-Y."/>
            <person name="Dutilh B.E."/>
            <person name="Jetten M.S."/>
        </authorList>
    </citation>
    <scope>NUCLEOTIDE SEQUENCE [LARGE SCALE GENOMIC DNA]</scope>
    <source>
        <strain evidence="3">BSI-1</strain>
    </source>
</reference>
<keyword evidence="2" id="KW-0472">Membrane</keyword>
<keyword evidence="2" id="KW-1133">Transmembrane helix</keyword>
<proteinExistence type="predicted"/>